<sequence length="704" mass="78657">MGKNRSRSVVFYLDQHFGAPRIQPHRKNMKMVGLDVLPHARENMMRLKEKGYDVFLASRSKVLKKSEQDLKHYLPHVDGLVLSQKSNEDLVKNCVQKIGKVDNDCLFVAADLVLRDLAAQNGFTALAHPALIRPYMEESELSFLRISGKNGEIPGSDALIPYFLERFADGSWRSYGVGTLQRYLTRVDENFEVQVLPLDISRKDPVLVKFDANKGVKKERLEGLKPLCIDGDKMLVAMGPSPDEAARSLVLGHGATQRLFPNPDLTSPPPQKRQALNAYQSAMRYWPHDRFKLKEIAHEIDLSRFVLRRAPATEYTIHQLVDRFSGQTDLDDDGPVISRHVLHPDNSRAVYAVKEELRSMGYCVHSHFFSYMGNTYSNITADLPGKGYFIIHPDILEKIRDLFIRYPLPDPVGPWLEQLRHIIGDEILKKMQFGKASGISEASAIELRHIIEERFCLRPWYPWWQKLCPLPGPGAGLVVVGCHVDSTASREPVYNPAVDSAPGADDDASGIAATLEIARYFSDFLRGKLTHTVRFCFFNAEEVGIVGSQAYAGWLKSWNAPVRAVICIDMIGYNSDAERIYEIHAGYTDPAVRDASVPIAETIANWSAAQGSLSPAQIYRGTNSGSGSDRTIYDGAINRSDHGSFHQQGYPAVVLSEDFFINLASEPAQDANPNYHKQLDTGIDNSYAADITCAIARAVQELAQ</sequence>
<accession>A0A5K7YWL0</accession>
<gene>
    <name evidence="2" type="ORF">DSCA_62930</name>
</gene>
<feature type="domain" description="Peptidase M28" evidence="1">
    <location>
        <begin position="476"/>
        <end position="681"/>
    </location>
</feature>
<dbReference type="InterPro" id="IPR045175">
    <property type="entry name" value="M28_fam"/>
</dbReference>
<dbReference type="PANTHER" id="PTHR12147">
    <property type="entry name" value="METALLOPEPTIDASE M28 FAMILY MEMBER"/>
    <property type="match status" value="1"/>
</dbReference>
<dbReference type="SUPFAM" id="SSF53187">
    <property type="entry name" value="Zn-dependent exopeptidases"/>
    <property type="match status" value="1"/>
</dbReference>
<dbReference type="EMBL" id="AP021874">
    <property type="protein sequence ID" value="BBO72363.1"/>
    <property type="molecule type" value="Genomic_DNA"/>
</dbReference>
<evidence type="ECO:0000313" key="3">
    <source>
        <dbReference type="Proteomes" id="UP000427906"/>
    </source>
</evidence>
<dbReference type="PANTHER" id="PTHR12147:SF26">
    <property type="entry name" value="PEPTIDASE M28 DOMAIN-CONTAINING PROTEIN"/>
    <property type="match status" value="1"/>
</dbReference>
<name>A0A5K7YWL0_9BACT</name>
<dbReference type="AlphaFoldDB" id="A0A5K7YWL0"/>
<proteinExistence type="predicted"/>
<evidence type="ECO:0000259" key="1">
    <source>
        <dbReference type="Pfam" id="PF04389"/>
    </source>
</evidence>
<dbReference type="InterPro" id="IPR007484">
    <property type="entry name" value="Peptidase_M28"/>
</dbReference>
<protein>
    <recommendedName>
        <fullName evidence="1">Peptidase M28 domain-containing protein</fullName>
    </recommendedName>
</protein>
<dbReference type="KEGG" id="dalk:DSCA_62930"/>
<dbReference type="GO" id="GO:0008235">
    <property type="term" value="F:metalloexopeptidase activity"/>
    <property type="evidence" value="ECO:0007669"/>
    <property type="project" value="InterPro"/>
</dbReference>
<evidence type="ECO:0000313" key="2">
    <source>
        <dbReference type="EMBL" id="BBO72363.1"/>
    </source>
</evidence>
<organism evidence="2 3">
    <name type="scientific">Desulfosarcina alkanivorans</name>
    <dbReference type="NCBI Taxonomy" id="571177"/>
    <lineage>
        <taxon>Bacteria</taxon>
        <taxon>Pseudomonadati</taxon>
        <taxon>Thermodesulfobacteriota</taxon>
        <taxon>Desulfobacteria</taxon>
        <taxon>Desulfobacterales</taxon>
        <taxon>Desulfosarcinaceae</taxon>
        <taxon>Desulfosarcina</taxon>
    </lineage>
</organism>
<dbReference type="Pfam" id="PF04389">
    <property type="entry name" value="Peptidase_M28"/>
    <property type="match status" value="1"/>
</dbReference>
<dbReference type="GO" id="GO:0006508">
    <property type="term" value="P:proteolysis"/>
    <property type="evidence" value="ECO:0007669"/>
    <property type="project" value="InterPro"/>
</dbReference>
<dbReference type="Proteomes" id="UP000427906">
    <property type="component" value="Chromosome"/>
</dbReference>
<dbReference type="Gene3D" id="3.40.630.10">
    <property type="entry name" value="Zn peptidases"/>
    <property type="match status" value="1"/>
</dbReference>
<reference evidence="2 3" key="1">
    <citation type="submission" date="2019-11" db="EMBL/GenBank/DDBJ databases">
        <title>Comparative genomics of hydrocarbon-degrading Desulfosarcina strains.</title>
        <authorList>
            <person name="Watanabe M."/>
            <person name="Kojima H."/>
            <person name="Fukui M."/>
        </authorList>
    </citation>
    <scope>NUCLEOTIDE SEQUENCE [LARGE SCALE GENOMIC DNA]</scope>
    <source>
        <strain evidence="2 3">PL12</strain>
    </source>
</reference>
<dbReference type="RefSeq" id="WP_167528031.1">
    <property type="nucleotide sequence ID" value="NZ_AP021874.1"/>
</dbReference>
<keyword evidence="3" id="KW-1185">Reference proteome</keyword>